<dbReference type="InterPro" id="IPR037883">
    <property type="entry name" value="Knr4/Smi1-like_sf"/>
</dbReference>
<accession>A0A1S1U9B2</accession>
<evidence type="ECO:0000259" key="1">
    <source>
        <dbReference type="Pfam" id="PF09346"/>
    </source>
</evidence>
<dbReference type="Gene3D" id="3.40.1580.10">
    <property type="entry name" value="SMI1/KNR4-like"/>
    <property type="match status" value="1"/>
</dbReference>
<dbReference type="InterPro" id="IPR018958">
    <property type="entry name" value="Knr4/Smi1-like_dom"/>
</dbReference>
<dbReference type="RefSeq" id="WP_071078193.1">
    <property type="nucleotide sequence ID" value="NZ_LFKP01000008.1"/>
</dbReference>
<comment type="caution">
    <text evidence="2">The sequence shown here is derived from an EMBL/GenBank/DDBJ whole genome shotgun (WGS) entry which is preliminary data.</text>
</comment>
<dbReference type="Pfam" id="PF09346">
    <property type="entry name" value="SMI1_KNR4"/>
    <property type="match status" value="1"/>
</dbReference>
<sequence>MTLSEMEQQHGFTYPSLYRQLERDGMLAVGEYGPDWYKLVYPILKDKPTLLLHADDFELLSVKAVAAAMEELADPDDYRRIDPALQFIPFAQTGAGDHYCFFASGQHDGETPIVLLWHDQNEAQYLAKNLHDFLFHMLLNSMAEQDTYNDVSDEAFREQLAKTLGTHARYLKPEQAQVLSALLARDIIDYEVMLPKGRKEAHRGLLTDIELASLREKFIPYEKFDSCFAYSTAG</sequence>
<reference evidence="2 3" key="1">
    <citation type="submission" date="2015-06" db="EMBL/GenBank/DDBJ databases">
        <title>Draft genome sequencing of a biphenyl-degrading bacterium, Janthinobacterium lividum MEG1.</title>
        <authorList>
            <person name="Shimodaira J."/>
            <person name="Hatta T."/>
        </authorList>
    </citation>
    <scope>NUCLEOTIDE SEQUENCE [LARGE SCALE GENOMIC DNA]</scope>
    <source>
        <strain evidence="2 3">MEG1</strain>
    </source>
</reference>
<dbReference type="AlphaFoldDB" id="A0A1S1U9B2"/>
<organism evidence="2 3">
    <name type="scientific">Janthinobacterium lividum</name>
    <dbReference type="NCBI Taxonomy" id="29581"/>
    <lineage>
        <taxon>Bacteria</taxon>
        <taxon>Pseudomonadati</taxon>
        <taxon>Pseudomonadota</taxon>
        <taxon>Betaproteobacteria</taxon>
        <taxon>Burkholderiales</taxon>
        <taxon>Oxalobacteraceae</taxon>
        <taxon>Janthinobacterium</taxon>
    </lineage>
</organism>
<feature type="domain" description="Knr4/Smi1-like" evidence="1">
    <location>
        <begin position="3"/>
        <end position="134"/>
    </location>
</feature>
<dbReference type="EMBL" id="LFKP01000008">
    <property type="protein sequence ID" value="OHV96639.1"/>
    <property type="molecule type" value="Genomic_DNA"/>
</dbReference>
<dbReference type="SUPFAM" id="SSF160631">
    <property type="entry name" value="SMI1/KNR4-like"/>
    <property type="match status" value="1"/>
</dbReference>
<evidence type="ECO:0000313" key="3">
    <source>
        <dbReference type="Proteomes" id="UP000179840"/>
    </source>
</evidence>
<name>A0A1S1U9B2_9BURK</name>
<dbReference type="Proteomes" id="UP000179840">
    <property type="component" value="Unassembled WGS sequence"/>
</dbReference>
<evidence type="ECO:0000313" key="2">
    <source>
        <dbReference type="EMBL" id="OHV96639.1"/>
    </source>
</evidence>
<gene>
    <name evidence="2" type="ORF">AKG95_18245</name>
</gene>
<proteinExistence type="predicted"/>
<protein>
    <recommendedName>
        <fullName evidence="1">Knr4/Smi1-like domain-containing protein</fullName>
    </recommendedName>
</protein>